<feature type="coiled-coil region" evidence="1">
    <location>
        <begin position="52"/>
        <end position="79"/>
    </location>
</feature>
<feature type="domain" description="Putative Flp pilus-assembly TadG-like N-terminal" evidence="3">
    <location>
        <begin position="10"/>
        <end position="56"/>
    </location>
</feature>
<evidence type="ECO:0000259" key="3">
    <source>
        <dbReference type="Pfam" id="PF13400"/>
    </source>
</evidence>
<dbReference type="InterPro" id="IPR028087">
    <property type="entry name" value="Tad_N"/>
</dbReference>
<evidence type="ECO:0000313" key="4">
    <source>
        <dbReference type="EMBL" id="AST94170.1"/>
    </source>
</evidence>
<keyword evidence="2" id="KW-1133">Transmembrane helix</keyword>
<evidence type="ECO:0000256" key="2">
    <source>
        <dbReference type="SAM" id="Phobius"/>
    </source>
</evidence>
<feature type="transmembrane region" description="Helical" evidence="2">
    <location>
        <begin position="12"/>
        <end position="34"/>
    </location>
</feature>
<evidence type="ECO:0000256" key="1">
    <source>
        <dbReference type="SAM" id="Coils"/>
    </source>
</evidence>
<dbReference type="AlphaFoldDB" id="A0A223KXM7"/>
<reference evidence="4 5" key="1">
    <citation type="submission" date="2016-12" db="EMBL/GenBank/DDBJ databases">
        <title>The whole genome sequencing and assembly of Bacillus cohnii DSM 6307T strain.</title>
        <authorList>
            <person name="Lee Y.-J."/>
            <person name="Yi H."/>
            <person name="Bahn Y.-S."/>
            <person name="Kim J.F."/>
            <person name="Lee D.-W."/>
        </authorList>
    </citation>
    <scope>NUCLEOTIDE SEQUENCE [LARGE SCALE GENOMIC DNA]</scope>
    <source>
        <strain evidence="4 5">DSM 6307</strain>
    </source>
</reference>
<organism evidence="4 5">
    <name type="scientific">Sutcliffiella cohnii</name>
    <dbReference type="NCBI Taxonomy" id="33932"/>
    <lineage>
        <taxon>Bacteria</taxon>
        <taxon>Bacillati</taxon>
        <taxon>Bacillota</taxon>
        <taxon>Bacilli</taxon>
        <taxon>Bacillales</taxon>
        <taxon>Bacillaceae</taxon>
        <taxon>Sutcliffiella</taxon>
    </lineage>
</organism>
<dbReference type="KEGG" id="bcoh:BC6307_24500"/>
<dbReference type="Proteomes" id="UP000215224">
    <property type="component" value="Chromosome"/>
</dbReference>
<keyword evidence="2" id="KW-0812">Transmembrane</keyword>
<gene>
    <name evidence="4" type="ORF">BC6307_24500</name>
</gene>
<keyword evidence="5" id="KW-1185">Reference proteome</keyword>
<name>A0A223KXM7_9BACI</name>
<evidence type="ECO:0000313" key="5">
    <source>
        <dbReference type="Proteomes" id="UP000215224"/>
    </source>
</evidence>
<dbReference type="Pfam" id="PF13400">
    <property type="entry name" value="Tad"/>
    <property type="match status" value="1"/>
</dbReference>
<sequence length="219" mass="25055">MKKILKEERGNTMLLTLGMVFVMALMLVVILNFANVFVVKEVASSNAEQASLVGASLVVEKLKEEIENYEDSLLGLIEEVVDETITEKIENRKNEIKYETNWLAHELELKAMNDVLEKELRDGNIVLRGYIITALNRATNEIPHLVQSNIVANKGEVGGTRIRFNSDYRLEVETYVEFSMIKMENFVSDDKQKVKQSGESPSFSFLKELPFYSWSYTFP</sequence>
<proteinExistence type="predicted"/>
<keyword evidence="2" id="KW-0472">Membrane</keyword>
<accession>A0A223KXM7</accession>
<protein>
    <recommendedName>
        <fullName evidence="3">Putative Flp pilus-assembly TadG-like N-terminal domain-containing protein</fullName>
    </recommendedName>
</protein>
<dbReference type="STRING" id="1314751.GCA_001591425_02111"/>
<dbReference type="RefSeq" id="WP_066415654.1">
    <property type="nucleotide sequence ID" value="NZ_CP018866.1"/>
</dbReference>
<keyword evidence="1" id="KW-0175">Coiled coil</keyword>
<dbReference type="EMBL" id="CP018866">
    <property type="protein sequence ID" value="AST94170.1"/>
    <property type="molecule type" value="Genomic_DNA"/>
</dbReference>